<comment type="caution">
    <text evidence="1">The sequence shown here is derived from an EMBL/GenBank/DDBJ whole genome shotgun (WGS) entry which is preliminary data.</text>
</comment>
<sequence length="50" mass="5306">MTEIVGDIVMPSELIAPYTTTMPMMSGAIIVSGAKLWFFNGTNPTLVTSA</sequence>
<organism evidence="1">
    <name type="scientific">marine sediment metagenome</name>
    <dbReference type="NCBI Taxonomy" id="412755"/>
    <lineage>
        <taxon>unclassified sequences</taxon>
        <taxon>metagenomes</taxon>
        <taxon>ecological metagenomes</taxon>
    </lineage>
</organism>
<dbReference type="AlphaFoldDB" id="A0A0F9B219"/>
<gene>
    <name evidence="1" type="ORF">LCGC14_2500110</name>
</gene>
<evidence type="ECO:0000313" key="1">
    <source>
        <dbReference type="EMBL" id="KKL15984.1"/>
    </source>
</evidence>
<name>A0A0F9B219_9ZZZZ</name>
<proteinExistence type="predicted"/>
<reference evidence="1" key="1">
    <citation type="journal article" date="2015" name="Nature">
        <title>Complex archaea that bridge the gap between prokaryotes and eukaryotes.</title>
        <authorList>
            <person name="Spang A."/>
            <person name="Saw J.H."/>
            <person name="Jorgensen S.L."/>
            <person name="Zaremba-Niedzwiedzka K."/>
            <person name="Martijn J."/>
            <person name="Lind A.E."/>
            <person name="van Eijk R."/>
            <person name="Schleper C."/>
            <person name="Guy L."/>
            <person name="Ettema T.J."/>
        </authorList>
    </citation>
    <scope>NUCLEOTIDE SEQUENCE</scope>
</reference>
<accession>A0A0F9B219</accession>
<dbReference type="EMBL" id="LAZR01039843">
    <property type="protein sequence ID" value="KKL15984.1"/>
    <property type="molecule type" value="Genomic_DNA"/>
</dbReference>
<protein>
    <submittedName>
        <fullName evidence="1">Uncharacterized protein</fullName>
    </submittedName>
</protein>